<evidence type="ECO:0000256" key="1">
    <source>
        <dbReference type="ARBA" id="ARBA00007447"/>
    </source>
</evidence>
<dbReference type="PANTHER" id="PTHR47966">
    <property type="entry name" value="BETA-SITE APP-CLEAVING ENZYME, ISOFORM A-RELATED"/>
    <property type="match status" value="1"/>
</dbReference>
<comment type="caution">
    <text evidence="3">The sequence shown here is derived from an EMBL/GenBank/DDBJ whole genome shotgun (WGS) entry which is preliminary data.</text>
</comment>
<dbReference type="AlphaFoldDB" id="A0AAV4CMG6"/>
<dbReference type="Pfam" id="PF00026">
    <property type="entry name" value="Asp"/>
    <property type="match status" value="1"/>
</dbReference>
<feature type="domain" description="Peptidase A1" evidence="2">
    <location>
        <begin position="1"/>
        <end position="112"/>
    </location>
</feature>
<dbReference type="InterPro" id="IPR021109">
    <property type="entry name" value="Peptidase_aspartic_dom_sf"/>
</dbReference>
<proteinExistence type="inferred from homology"/>
<gene>
    <name evidence="3" type="ORF">PoB_005958100</name>
</gene>
<dbReference type="CDD" id="cd05471">
    <property type="entry name" value="pepsin_like"/>
    <property type="match status" value="1"/>
</dbReference>
<dbReference type="GO" id="GO:0006508">
    <property type="term" value="P:proteolysis"/>
    <property type="evidence" value="ECO:0007669"/>
    <property type="project" value="UniProtKB-KW"/>
</dbReference>
<comment type="similarity">
    <text evidence="1">Belongs to the peptidase A1 family.</text>
</comment>
<dbReference type="PANTHER" id="PTHR47966:SF51">
    <property type="entry name" value="BETA-SITE APP-CLEAVING ENZYME, ISOFORM A-RELATED"/>
    <property type="match status" value="1"/>
</dbReference>
<dbReference type="EMBL" id="BLXT01006762">
    <property type="protein sequence ID" value="GFO33076.1"/>
    <property type="molecule type" value="Genomic_DNA"/>
</dbReference>
<evidence type="ECO:0000259" key="2">
    <source>
        <dbReference type="PROSITE" id="PS51767"/>
    </source>
</evidence>
<dbReference type="PROSITE" id="PS51767">
    <property type="entry name" value="PEPTIDASE_A1"/>
    <property type="match status" value="1"/>
</dbReference>
<dbReference type="Proteomes" id="UP000735302">
    <property type="component" value="Unassembled WGS sequence"/>
</dbReference>
<dbReference type="Gene3D" id="2.40.70.10">
    <property type="entry name" value="Acid Proteases"/>
    <property type="match status" value="1"/>
</dbReference>
<keyword evidence="3" id="KW-0378">Hydrolase</keyword>
<dbReference type="InterPro" id="IPR001461">
    <property type="entry name" value="Aspartic_peptidase_A1"/>
</dbReference>
<accession>A0AAV4CMG6</accession>
<sequence length="112" mass="12891">MEDEMLRYIYPYRRYNNASSSTYIANGKKFREYFDANQGYWSQDRVTVAGLTVKNQFFGEVLLTYDLFKYMNIDGVFGLMPTGSAADEGPTVFENMISQCLLPVPAFSLYLN</sequence>
<protein>
    <submittedName>
        <fullName evidence="3">Cathepsin d-like aspartic protease</fullName>
    </submittedName>
</protein>
<dbReference type="InterPro" id="IPR034164">
    <property type="entry name" value="Pepsin-like_dom"/>
</dbReference>
<evidence type="ECO:0000313" key="3">
    <source>
        <dbReference type="EMBL" id="GFO33076.1"/>
    </source>
</evidence>
<feature type="non-terminal residue" evidence="3">
    <location>
        <position position="112"/>
    </location>
</feature>
<dbReference type="GO" id="GO:0004190">
    <property type="term" value="F:aspartic-type endopeptidase activity"/>
    <property type="evidence" value="ECO:0007669"/>
    <property type="project" value="InterPro"/>
</dbReference>
<keyword evidence="4" id="KW-1185">Reference proteome</keyword>
<dbReference type="SUPFAM" id="SSF50630">
    <property type="entry name" value="Acid proteases"/>
    <property type="match status" value="1"/>
</dbReference>
<reference evidence="3 4" key="1">
    <citation type="journal article" date="2021" name="Elife">
        <title>Chloroplast acquisition without the gene transfer in kleptoplastic sea slugs, Plakobranchus ocellatus.</title>
        <authorList>
            <person name="Maeda T."/>
            <person name="Takahashi S."/>
            <person name="Yoshida T."/>
            <person name="Shimamura S."/>
            <person name="Takaki Y."/>
            <person name="Nagai Y."/>
            <person name="Toyoda A."/>
            <person name="Suzuki Y."/>
            <person name="Arimoto A."/>
            <person name="Ishii H."/>
            <person name="Satoh N."/>
            <person name="Nishiyama T."/>
            <person name="Hasebe M."/>
            <person name="Maruyama T."/>
            <person name="Minagawa J."/>
            <person name="Obokata J."/>
            <person name="Shigenobu S."/>
        </authorList>
    </citation>
    <scope>NUCLEOTIDE SEQUENCE [LARGE SCALE GENOMIC DNA]</scope>
</reference>
<dbReference type="InterPro" id="IPR033121">
    <property type="entry name" value="PEPTIDASE_A1"/>
</dbReference>
<organism evidence="3 4">
    <name type="scientific">Plakobranchus ocellatus</name>
    <dbReference type="NCBI Taxonomy" id="259542"/>
    <lineage>
        <taxon>Eukaryota</taxon>
        <taxon>Metazoa</taxon>
        <taxon>Spiralia</taxon>
        <taxon>Lophotrochozoa</taxon>
        <taxon>Mollusca</taxon>
        <taxon>Gastropoda</taxon>
        <taxon>Heterobranchia</taxon>
        <taxon>Euthyneura</taxon>
        <taxon>Panpulmonata</taxon>
        <taxon>Sacoglossa</taxon>
        <taxon>Placobranchoidea</taxon>
        <taxon>Plakobranchidae</taxon>
        <taxon>Plakobranchus</taxon>
    </lineage>
</organism>
<name>A0AAV4CMG6_9GAST</name>
<keyword evidence="3" id="KW-0645">Protease</keyword>
<evidence type="ECO:0000313" key="4">
    <source>
        <dbReference type="Proteomes" id="UP000735302"/>
    </source>
</evidence>